<accession>X1JRI1</accession>
<organism evidence="2">
    <name type="scientific">marine sediment metagenome</name>
    <dbReference type="NCBI Taxonomy" id="412755"/>
    <lineage>
        <taxon>unclassified sequences</taxon>
        <taxon>metagenomes</taxon>
        <taxon>ecological metagenomes</taxon>
    </lineage>
</organism>
<reference evidence="2" key="1">
    <citation type="journal article" date="2014" name="Front. Microbiol.">
        <title>High frequency of phylogenetically diverse reductive dehalogenase-homologous genes in deep subseafloor sedimentary metagenomes.</title>
        <authorList>
            <person name="Kawai M."/>
            <person name="Futagami T."/>
            <person name="Toyoda A."/>
            <person name="Takaki Y."/>
            <person name="Nishi S."/>
            <person name="Hori S."/>
            <person name="Arai W."/>
            <person name="Tsubouchi T."/>
            <person name="Morono Y."/>
            <person name="Uchiyama I."/>
            <person name="Ito T."/>
            <person name="Fujiyama A."/>
            <person name="Inagaki F."/>
            <person name="Takami H."/>
        </authorList>
    </citation>
    <scope>NUCLEOTIDE SEQUENCE</scope>
    <source>
        <strain evidence="2">Expedition CK06-06</strain>
    </source>
</reference>
<comment type="caution">
    <text evidence="2">The sequence shown here is derived from an EMBL/GenBank/DDBJ whole genome shotgun (WGS) entry which is preliminary data.</text>
</comment>
<name>X1JRI1_9ZZZZ</name>
<keyword evidence="1" id="KW-0472">Membrane</keyword>
<evidence type="ECO:0000256" key="1">
    <source>
        <dbReference type="SAM" id="Phobius"/>
    </source>
</evidence>
<dbReference type="AlphaFoldDB" id="X1JRI1"/>
<proteinExistence type="predicted"/>
<keyword evidence="1" id="KW-1133">Transmembrane helix</keyword>
<protein>
    <submittedName>
        <fullName evidence="2">Uncharacterized protein</fullName>
    </submittedName>
</protein>
<gene>
    <name evidence="2" type="ORF">S03H2_43682</name>
</gene>
<feature type="transmembrane region" description="Helical" evidence="1">
    <location>
        <begin position="6"/>
        <end position="29"/>
    </location>
</feature>
<evidence type="ECO:0000313" key="2">
    <source>
        <dbReference type="EMBL" id="GAH72408.1"/>
    </source>
</evidence>
<sequence length="40" mass="4679">MDFTWGNAGAIFGMLVMISFVAGFVDVWWEQRKREKNKRG</sequence>
<dbReference type="EMBL" id="BARU01027278">
    <property type="protein sequence ID" value="GAH72408.1"/>
    <property type="molecule type" value="Genomic_DNA"/>
</dbReference>
<keyword evidence="1" id="KW-0812">Transmembrane</keyword>